<dbReference type="InterPro" id="IPR036758">
    <property type="entry name" value="At5g01610-like"/>
</dbReference>
<evidence type="ECO:0000313" key="1">
    <source>
        <dbReference type="EMBL" id="CAD6339544.1"/>
    </source>
</evidence>
<dbReference type="PANTHER" id="PTHR31676:SF89">
    <property type="entry name" value="OS07G0120500 PROTEIN"/>
    <property type="match status" value="1"/>
</dbReference>
<dbReference type="SUPFAM" id="SSF141562">
    <property type="entry name" value="At5g01610-like"/>
    <property type="match status" value="2"/>
</dbReference>
<gene>
    <name evidence="1" type="ORF">NCGR_LOCUS63642</name>
</gene>
<sequence>MWLVQWKKKVEHTFKKIKQTVSYASEVTAFAEKGKVRKITGVKTKELMLWLSVVEVYVPVASPDKVTFKTGTGLSDTFDAPAFALGEAQNFLGPSSITFTTIFGPTRFLDLTPPFDSQHEAEARGPVEAIESHRAGADVITRDAACRKKSIELLEELGLPKGLLPTEDIQEFGYNGETGFMWLVQGKKKVEHTFKKIMQTVSYASEVTAFAEKSKLRKITGVKTKELMLWLSVV</sequence>
<keyword evidence="2" id="KW-1185">Reference proteome</keyword>
<dbReference type="Gene3D" id="2.30.240.10">
    <property type="entry name" value="At5g01610-like"/>
    <property type="match status" value="2"/>
</dbReference>
<dbReference type="InterPro" id="IPR007493">
    <property type="entry name" value="DUF538"/>
</dbReference>
<evidence type="ECO:0000313" key="2">
    <source>
        <dbReference type="Proteomes" id="UP000604825"/>
    </source>
</evidence>
<organism evidence="1 2">
    <name type="scientific">Miscanthus lutarioriparius</name>
    <dbReference type="NCBI Taxonomy" id="422564"/>
    <lineage>
        <taxon>Eukaryota</taxon>
        <taxon>Viridiplantae</taxon>
        <taxon>Streptophyta</taxon>
        <taxon>Embryophyta</taxon>
        <taxon>Tracheophyta</taxon>
        <taxon>Spermatophyta</taxon>
        <taxon>Magnoliopsida</taxon>
        <taxon>Liliopsida</taxon>
        <taxon>Poales</taxon>
        <taxon>Poaceae</taxon>
        <taxon>PACMAD clade</taxon>
        <taxon>Panicoideae</taxon>
        <taxon>Andropogonodae</taxon>
        <taxon>Andropogoneae</taxon>
        <taxon>Saccharinae</taxon>
        <taxon>Miscanthus</taxon>
    </lineage>
</organism>
<dbReference type="EMBL" id="CAJGYO010000019">
    <property type="protein sequence ID" value="CAD6339544.1"/>
    <property type="molecule type" value="Genomic_DNA"/>
</dbReference>
<dbReference type="OrthoDB" id="1927821at2759"/>
<dbReference type="Pfam" id="PF04398">
    <property type="entry name" value="DUF538"/>
    <property type="match status" value="2"/>
</dbReference>
<reference evidence="1" key="1">
    <citation type="submission" date="2020-10" db="EMBL/GenBank/DDBJ databases">
        <authorList>
            <person name="Han B."/>
            <person name="Lu T."/>
            <person name="Zhao Q."/>
            <person name="Huang X."/>
            <person name="Zhao Y."/>
        </authorList>
    </citation>
    <scope>NUCLEOTIDE SEQUENCE</scope>
</reference>
<name>A0A811SBE2_9POAL</name>
<proteinExistence type="predicted"/>
<dbReference type="PANTHER" id="PTHR31676">
    <property type="entry name" value="T31J12.3 PROTEIN-RELATED"/>
    <property type="match status" value="1"/>
</dbReference>
<dbReference type="AlphaFoldDB" id="A0A811SBE2"/>
<accession>A0A811SBE2</accession>
<protein>
    <submittedName>
        <fullName evidence="1">Uncharacterized protein</fullName>
    </submittedName>
</protein>
<dbReference type="Proteomes" id="UP000604825">
    <property type="component" value="Unassembled WGS sequence"/>
</dbReference>
<comment type="caution">
    <text evidence="1">The sequence shown here is derived from an EMBL/GenBank/DDBJ whole genome shotgun (WGS) entry which is preliminary data.</text>
</comment>